<dbReference type="PANTHER" id="PTHR45964:SF5">
    <property type="entry name" value="WSCD FAMILY MEMBER CG9164"/>
    <property type="match status" value="1"/>
</dbReference>
<evidence type="ECO:0000313" key="5">
    <source>
        <dbReference type="Proteomes" id="UP000662466"/>
    </source>
</evidence>
<dbReference type="InterPro" id="IPR051589">
    <property type="entry name" value="Sialate-O-sulfotransferase"/>
</dbReference>
<dbReference type="Pfam" id="PF01822">
    <property type="entry name" value="WSC"/>
    <property type="match status" value="1"/>
</dbReference>
<name>A0A8H6UM86_9EURO</name>
<dbReference type="SMART" id="SM00321">
    <property type="entry name" value="WSC"/>
    <property type="match status" value="1"/>
</dbReference>
<sequence length="408" mass="44038">MCFSRYFYLVHNVPNYDNGNFHHQGNHYNDSVDDYTIIPSTTSQVSTTSSGSSSSATTSPTAVPGAGNFQHFGCYVDSSDARVLVADPFTDGGLTVEKCIDFGKKGAWRYAGVEFGSECYVGNTLHSDDKFPDSDCNQPCAGDPTEFCGSGGRIQILEDETWYNPTKAQLAAAVQSYIDSMTEALQGIQDYQNEMTHLQQLLNGAAKSKRQSQTITEIEMQVLETSEGLRLANGLLDQAEAQGGRLLFHGKHLKTFKMGRPQFKPGFRKFLSNLEHNVEVIQDAENQNQTPDIDTSQSLSICGSALASLGLPATIAGPIAVPATGLCATADLVGTVTILIAVENTTLPMRIAANYRSSTLTIFMATTEATVVQTVDTYVNIGCQQNSSDVRVLEGNSIIGNSVQGEIY</sequence>
<organism evidence="4 5">
    <name type="scientific">Aspergillus hiratsukae</name>
    <dbReference type="NCBI Taxonomy" id="1194566"/>
    <lineage>
        <taxon>Eukaryota</taxon>
        <taxon>Fungi</taxon>
        <taxon>Dikarya</taxon>
        <taxon>Ascomycota</taxon>
        <taxon>Pezizomycotina</taxon>
        <taxon>Eurotiomycetes</taxon>
        <taxon>Eurotiomycetidae</taxon>
        <taxon>Eurotiales</taxon>
        <taxon>Aspergillaceae</taxon>
        <taxon>Aspergillus</taxon>
        <taxon>Aspergillus subgen. Fumigati</taxon>
    </lineage>
</organism>
<keyword evidence="1" id="KW-0677">Repeat</keyword>
<accession>A0A8H6UM86</accession>
<feature type="domain" description="WSC" evidence="3">
    <location>
        <begin position="68"/>
        <end position="160"/>
    </location>
</feature>
<dbReference type="PANTHER" id="PTHR45964">
    <property type="entry name" value="WSCD FAMILY MEMBER CG9164"/>
    <property type="match status" value="1"/>
</dbReference>
<feature type="coiled-coil region" evidence="2">
    <location>
        <begin position="181"/>
        <end position="208"/>
    </location>
</feature>
<dbReference type="PROSITE" id="PS51212">
    <property type="entry name" value="WSC"/>
    <property type="match status" value="1"/>
</dbReference>
<gene>
    <name evidence="4" type="ORF">CNMCM6106_006913</name>
</gene>
<dbReference type="AlphaFoldDB" id="A0A8H6UM86"/>
<keyword evidence="2" id="KW-0175">Coiled coil</keyword>
<dbReference type="EMBL" id="JACBAF010002273">
    <property type="protein sequence ID" value="KAF7159597.1"/>
    <property type="molecule type" value="Genomic_DNA"/>
</dbReference>
<evidence type="ECO:0000259" key="3">
    <source>
        <dbReference type="PROSITE" id="PS51212"/>
    </source>
</evidence>
<dbReference type="Proteomes" id="UP000662466">
    <property type="component" value="Unassembled WGS sequence"/>
</dbReference>
<proteinExistence type="predicted"/>
<protein>
    <recommendedName>
        <fullName evidence="3">WSC domain-containing protein</fullName>
    </recommendedName>
</protein>
<comment type="caution">
    <text evidence="4">The sequence shown here is derived from an EMBL/GenBank/DDBJ whole genome shotgun (WGS) entry which is preliminary data.</text>
</comment>
<dbReference type="InterPro" id="IPR002889">
    <property type="entry name" value="WSC_carb-bd"/>
</dbReference>
<reference evidence="4" key="1">
    <citation type="submission" date="2020-06" db="EMBL/GenBank/DDBJ databases">
        <title>Draft genome sequences of strains closely related to Aspergillus parafelis and Aspergillus hiratsukae.</title>
        <authorList>
            <person name="Dos Santos R.A.C."/>
            <person name="Rivero-Menendez O."/>
            <person name="Steenwyk J.L."/>
            <person name="Mead M.E."/>
            <person name="Goldman G.H."/>
            <person name="Alastruey-Izquierdo A."/>
            <person name="Rokas A."/>
        </authorList>
    </citation>
    <scope>NUCLEOTIDE SEQUENCE</scope>
    <source>
        <strain evidence="4">CNM-CM6106</strain>
    </source>
</reference>
<evidence type="ECO:0000313" key="4">
    <source>
        <dbReference type="EMBL" id="KAF7159597.1"/>
    </source>
</evidence>
<evidence type="ECO:0000256" key="1">
    <source>
        <dbReference type="ARBA" id="ARBA00022737"/>
    </source>
</evidence>
<evidence type="ECO:0000256" key="2">
    <source>
        <dbReference type="SAM" id="Coils"/>
    </source>
</evidence>